<evidence type="ECO:0000313" key="1">
    <source>
        <dbReference type="EMBL" id="MFC5994599.1"/>
    </source>
</evidence>
<sequence>MITVIALGFGALLAIGVIVGILDAATAAQWRWVAAERRRDWEGRQRLERLTHGSDSWADEDE</sequence>
<proteinExistence type="predicted"/>
<evidence type="ECO:0000313" key="2">
    <source>
        <dbReference type="Proteomes" id="UP001596302"/>
    </source>
</evidence>
<dbReference type="RefSeq" id="WP_379584621.1">
    <property type="nucleotide sequence ID" value="NZ_JBHSQW010000023.1"/>
</dbReference>
<accession>A0ABW1J293</accession>
<dbReference type="Proteomes" id="UP001596302">
    <property type="component" value="Unassembled WGS sequence"/>
</dbReference>
<reference evidence="2" key="1">
    <citation type="journal article" date="2019" name="Int. J. Syst. Evol. Microbiol.">
        <title>The Global Catalogue of Microorganisms (GCM) 10K type strain sequencing project: providing services to taxonomists for standard genome sequencing and annotation.</title>
        <authorList>
            <consortium name="The Broad Institute Genomics Platform"/>
            <consortium name="The Broad Institute Genome Sequencing Center for Infectious Disease"/>
            <person name="Wu L."/>
            <person name="Ma J."/>
        </authorList>
    </citation>
    <scope>NUCLEOTIDE SEQUENCE [LARGE SCALE GENOMIC DNA]</scope>
    <source>
        <strain evidence="2">CCM 8391</strain>
    </source>
</reference>
<protein>
    <submittedName>
        <fullName evidence="1">Uncharacterized protein</fullName>
    </submittedName>
</protein>
<name>A0ABW1J293_9PSEU</name>
<comment type="caution">
    <text evidence="1">The sequence shown here is derived from an EMBL/GenBank/DDBJ whole genome shotgun (WGS) entry which is preliminary data.</text>
</comment>
<gene>
    <name evidence="1" type="ORF">ACFQE5_10295</name>
</gene>
<keyword evidence="2" id="KW-1185">Reference proteome</keyword>
<organism evidence="1 2">
    <name type="scientific">Pseudonocardia hispaniensis</name>
    <dbReference type="NCBI Taxonomy" id="904933"/>
    <lineage>
        <taxon>Bacteria</taxon>
        <taxon>Bacillati</taxon>
        <taxon>Actinomycetota</taxon>
        <taxon>Actinomycetes</taxon>
        <taxon>Pseudonocardiales</taxon>
        <taxon>Pseudonocardiaceae</taxon>
        <taxon>Pseudonocardia</taxon>
    </lineage>
</organism>
<dbReference type="EMBL" id="JBHSQW010000023">
    <property type="protein sequence ID" value="MFC5994599.1"/>
    <property type="molecule type" value="Genomic_DNA"/>
</dbReference>